<reference evidence="1" key="2">
    <citation type="submission" date="2018-05" db="EMBL/GenBank/DDBJ databases">
        <title>OgluRS3 (Oryza glumaepatula Reference Sequence Version 3).</title>
        <authorList>
            <person name="Zhang J."/>
            <person name="Kudrna D."/>
            <person name="Lee S."/>
            <person name="Talag J."/>
            <person name="Welchert J."/>
            <person name="Wing R.A."/>
        </authorList>
    </citation>
    <scope>NUCLEOTIDE SEQUENCE [LARGE SCALE GENOMIC DNA]</scope>
</reference>
<dbReference type="AlphaFoldDB" id="A0A0D9Z905"/>
<proteinExistence type="predicted"/>
<keyword evidence="2" id="KW-1185">Reference proteome</keyword>
<reference evidence="1" key="1">
    <citation type="submission" date="2015-04" db="UniProtKB">
        <authorList>
            <consortium name="EnsemblPlants"/>
        </authorList>
    </citation>
    <scope>IDENTIFICATION</scope>
</reference>
<accession>A0A0D9Z905</accession>
<dbReference type="EnsemblPlants" id="OGLUM03G22510.1">
    <property type="protein sequence ID" value="OGLUM03G22510.1"/>
    <property type="gene ID" value="OGLUM03G22510"/>
</dbReference>
<evidence type="ECO:0000313" key="1">
    <source>
        <dbReference type="EnsemblPlants" id="OGLUM03G22510.1"/>
    </source>
</evidence>
<protein>
    <submittedName>
        <fullName evidence="1">Uncharacterized protein</fullName>
    </submittedName>
</protein>
<dbReference type="HOGENOM" id="CLU_2053547_0_0_1"/>
<dbReference type="Proteomes" id="UP000026961">
    <property type="component" value="Chromosome 3"/>
</dbReference>
<sequence length="120" mass="12087">MAHLRLLLSHSSRHHPQPHRLLSLLHFFSNTGSGSGPTPPPIKPVSYVPKPQLVPEEAPAAAEEAAPSDDPRVLALAASKEIAGAAAAAAVDAGGDAVREGCGALDHTGVVLGQGRAAAG</sequence>
<dbReference type="Gramene" id="OGLUM03G22510.1">
    <property type="protein sequence ID" value="OGLUM03G22510.1"/>
    <property type="gene ID" value="OGLUM03G22510"/>
</dbReference>
<evidence type="ECO:0000313" key="2">
    <source>
        <dbReference type="Proteomes" id="UP000026961"/>
    </source>
</evidence>
<name>A0A0D9Z905_9ORYZ</name>
<organism evidence="1">
    <name type="scientific">Oryza glumipatula</name>
    <dbReference type="NCBI Taxonomy" id="40148"/>
    <lineage>
        <taxon>Eukaryota</taxon>
        <taxon>Viridiplantae</taxon>
        <taxon>Streptophyta</taxon>
        <taxon>Embryophyta</taxon>
        <taxon>Tracheophyta</taxon>
        <taxon>Spermatophyta</taxon>
        <taxon>Magnoliopsida</taxon>
        <taxon>Liliopsida</taxon>
        <taxon>Poales</taxon>
        <taxon>Poaceae</taxon>
        <taxon>BOP clade</taxon>
        <taxon>Oryzoideae</taxon>
        <taxon>Oryzeae</taxon>
        <taxon>Oryzinae</taxon>
        <taxon>Oryza</taxon>
    </lineage>
</organism>
<dbReference type="STRING" id="40148.A0A0D9Z905"/>